<comment type="caution">
    <text evidence="3">The sequence shown here is derived from an EMBL/GenBank/DDBJ whole genome shotgun (WGS) entry which is preliminary data.</text>
</comment>
<keyword evidence="3" id="KW-0413">Isomerase</keyword>
<dbReference type="InterPro" id="IPR046348">
    <property type="entry name" value="SIS_dom_sf"/>
</dbReference>
<gene>
    <name evidence="3" type="primary">hxlB</name>
    <name evidence="3" type="ORF">DRJ00_01760</name>
</gene>
<dbReference type="Pfam" id="PF01380">
    <property type="entry name" value="SIS"/>
    <property type="match status" value="1"/>
</dbReference>
<sequence>MPQIVYNCHWDSRYRGFKVLAAYQFLRRKCLIWGYFLGRYLKFIGNKVKNQSLKEVLKLILSEIKDVLSKIDEKKTEAFIGKILKAKRRFLLGQGRSGLVARCFAMRLMQMGFPVYVVGETITPAIEEKDLLIVCSASGERHLVLEMASLAREKGAAICALTSREDSPLAKFSDLSIKIPVSLKGSSSQPLGSLFEQCLLLYLEGVVFVLMRRLDICEGEMRKRHANLE</sequence>
<comment type="similarity">
    <text evidence="1">Belongs to the SIS family. PHI subfamily.</text>
</comment>
<dbReference type="PANTHER" id="PTHR43443:SF1">
    <property type="entry name" value="3-HEXULOSE-6-PHOSPHATE ISOMERASE"/>
    <property type="match status" value="1"/>
</dbReference>
<organism evidence="3 4">
    <name type="scientific">Aerophobetes bacterium</name>
    <dbReference type="NCBI Taxonomy" id="2030807"/>
    <lineage>
        <taxon>Bacteria</taxon>
        <taxon>Candidatus Aerophobota</taxon>
    </lineage>
</organism>
<dbReference type="PROSITE" id="PS51464">
    <property type="entry name" value="SIS"/>
    <property type="match status" value="1"/>
</dbReference>
<dbReference type="InterPro" id="IPR017552">
    <property type="entry name" value="PHI/rmpB"/>
</dbReference>
<dbReference type="PANTHER" id="PTHR43443">
    <property type="entry name" value="3-HEXULOSE-6-PHOSPHATE ISOMERASE"/>
    <property type="match status" value="1"/>
</dbReference>
<dbReference type="EMBL" id="QMPZ01000011">
    <property type="protein sequence ID" value="RLE10327.1"/>
    <property type="molecule type" value="Genomic_DNA"/>
</dbReference>
<accession>A0A497E5S4</accession>
<dbReference type="NCBIfam" id="TIGR03127">
    <property type="entry name" value="RuMP_HxlB"/>
    <property type="match status" value="1"/>
</dbReference>
<evidence type="ECO:0000313" key="3">
    <source>
        <dbReference type="EMBL" id="RLE10327.1"/>
    </source>
</evidence>
<evidence type="ECO:0000256" key="1">
    <source>
        <dbReference type="ARBA" id="ARBA00009235"/>
    </source>
</evidence>
<dbReference type="SUPFAM" id="SSF53697">
    <property type="entry name" value="SIS domain"/>
    <property type="match status" value="1"/>
</dbReference>
<dbReference type="CDD" id="cd05005">
    <property type="entry name" value="SIS_PHI"/>
    <property type="match status" value="1"/>
</dbReference>
<dbReference type="GO" id="GO:0097367">
    <property type="term" value="F:carbohydrate derivative binding"/>
    <property type="evidence" value="ECO:0007669"/>
    <property type="project" value="InterPro"/>
</dbReference>
<evidence type="ECO:0000313" key="4">
    <source>
        <dbReference type="Proteomes" id="UP000279422"/>
    </source>
</evidence>
<dbReference type="Proteomes" id="UP000279422">
    <property type="component" value="Unassembled WGS sequence"/>
</dbReference>
<feature type="domain" description="SIS" evidence="2">
    <location>
        <begin position="79"/>
        <end position="216"/>
    </location>
</feature>
<protein>
    <submittedName>
        <fullName evidence="3">6-phospho-3-hexuloisomerase</fullName>
    </submittedName>
</protein>
<name>A0A497E5S4_UNCAE</name>
<dbReference type="AlphaFoldDB" id="A0A497E5S4"/>
<evidence type="ECO:0000259" key="2">
    <source>
        <dbReference type="PROSITE" id="PS51464"/>
    </source>
</evidence>
<dbReference type="Gene3D" id="3.40.50.10490">
    <property type="entry name" value="Glucose-6-phosphate isomerase like protein, domain 1"/>
    <property type="match status" value="1"/>
</dbReference>
<proteinExistence type="inferred from homology"/>
<dbReference type="GO" id="GO:0016853">
    <property type="term" value="F:isomerase activity"/>
    <property type="evidence" value="ECO:0007669"/>
    <property type="project" value="UniProtKB-KW"/>
</dbReference>
<dbReference type="GO" id="GO:1901135">
    <property type="term" value="P:carbohydrate derivative metabolic process"/>
    <property type="evidence" value="ECO:0007669"/>
    <property type="project" value="InterPro"/>
</dbReference>
<reference evidence="3 4" key="1">
    <citation type="submission" date="2018-06" db="EMBL/GenBank/DDBJ databases">
        <title>Extensive metabolic versatility and redundancy in microbially diverse, dynamic hydrothermal sediments.</title>
        <authorList>
            <person name="Dombrowski N."/>
            <person name="Teske A."/>
            <person name="Baker B.J."/>
        </authorList>
    </citation>
    <scope>NUCLEOTIDE SEQUENCE [LARGE SCALE GENOMIC DNA]</scope>
    <source>
        <strain evidence="3">B47_G16</strain>
    </source>
</reference>
<dbReference type="InterPro" id="IPR001347">
    <property type="entry name" value="SIS_dom"/>
</dbReference>